<dbReference type="PANTHER" id="PTHR35201:SF4">
    <property type="entry name" value="BETA-PINACENE SYNTHASE-RELATED"/>
    <property type="match status" value="1"/>
</dbReference>
<keyword evidence="4 6" id="KW-0460">Magnesium</keyword>
<sequence>MTSMITSFKLPDLLAVVPLHGRTNPHYATAAAESSKWVLSFNVFSGKKQDFFAQGGSELLCSHAYPYAGHDELRTCCDLVNLLFTVDEISDEQNGKDAYQTGSIFLNALRDPNFNDGSVLCTMTKQFRARLFPRMGPACYRRFVKHAEDYVNGFTKEAEYRELGVVLDMASYEVLRRENSAVRFCFGLFGYVLGLDLPDEVFHHSVMMEMHLAAVDTVCWSNDLYSYNMEQAMGHTGNNIMTVLMKEKNLNLQGAADYVGKYFKVLIGRFFDNKSRLPSWGAEMDHTVDQFVMAMESWMIGNLEWSFETERYFGPQHEKMKETLVVELSPKKA</sequence>
<organism evidence="7 8">
    <name type="scientific">Somion occarium</name>
    <dbReference type="NCBI Taxonomy" id="3059160"/>
    <lineage>
        <taxon>Eukaryota</taxon>
        <taxon>Fungi</taxon>
        <taxon>Dikarya</taxon>
        <taxon>Basidiomycota</taxon>
        <taxon>Agaricomycotina</taxon>
        <taxon>Agaricomycetes</taxon>
        <taxon>Polyporales</taxon>
        <taxon>Cerrenaceae</taxon>
        <taxon>Somion</taxon>
    </lineage>
</organism>
<accession>A0ABP1ED79</accession>
<dbReference type="Proteomes" id="UP001497453">
    <property type="component" value="Chromosome 9"/>
</dbReference>
<evidence type="ECO:0000313" key="7">
    <source>
        <dbReference type="EMBL" id="CAL1716799.1"/>
    </source>
</evidence>
<dbReference type="PANTHER" id="PTHR35201">
    <property type="entry name" value="TERPENE SYNTHASE"/>
    <property type="match status" value="1"/>
</dbReference>
<dbReference type="SFLD" id="SFLDS00005">
    <property type="entry name" value="Isoprenoid_Synthase_Type_I"/>
    <property type="match status" value="1"/>
</dbReference>
<dbReference type="EMBL" id="OZ037952">
    <property type="protein sequence ID" value="CAL1716799.1"/>
    <property type="molecule type" value="Genomic_DNA"/>
</dbReference>
<evidence type="ECO:0000256" key="1">
    <source>
        <dbReference type="ARBA" id="ARBA00001946"/>
    </source>
</evidence>
<evidence type="ECO:0000256" key="5">
    <source>
        <dbReference type="ARBA" id="ARBA00023239"/>
    </source>
</evidence>
<evidence type="ECO:0000313" key="8">
    <source>
        <dbReference type="Proteomes" id="UP001497453"/>
    </source>
</evidence>
<name>A0ABP1ED79_9APHY</name>
<comment type="similarity">
    <text evidence="2 6">Belongs to the terpene synthase family.</text>
</comment>
<evidence type="ECO:0000256" key="4">
    <source>
        <dbReference type="ARBA" id="ARBA00022842"/>
    </source>
</evidence>
<dbReference type="SFLD" id="SFLDG01020">
    <property type="entry name" value="Terpene_Cyclase_Like_2"/>
    <property type="match status" value="1"/>
</dbReference>
<evidence type="ECO:0000256" key="6">
    <source>
        <dbReference type="RuleBase" id="RU366034"/>
    </source>
</evidence>
<gene>
    <name evidence="7" type="ORF">GFSPODELE1_LOCUS10920</name>
</gene>
<dbReference type="EC" id="4.2.3.-" evidence="6"/>
<evidence type="ECO:0000256" key="2">
    <source>
        <dbReference type="ARBA" id="ARBA00006333"/>
    </source>
</evidence>
<dbReference type="Gene3D" id="1.10.600.10">
    <property type="entry name" value="Farnesyl Diphosphate Synthase"/>
    <property type="match status" value="1"/>
</dbReference>
<keyword evidence="5 6" id="KW-0456">Lyase</keyword>
<keyword evidence="8" id="KW-1185">Reference proteome</keyword>
<dbReference type="SUPFAM" id="SSF48576">
    <property type="entry name" value="Terpenoid synthases"/>
    <property type="match status" value="1"/>
</dbReference>
<protein>
    <recommendedName>
        <fullName evidence="6">Terpene synthase</fullName>
        <ecNumber evidence="6">4.2.3.-</ecNumber>
    </recommendedName>
</protein>
<dbReference type="InterPro" id="IPR034686">
    <property type="entry name" value="Terpene_cyclase-like_2"/>
</dbReference>
<proteinExistence type="inferred from homology"/>
<reference evidence="8" key="1">
    <citation type="submission" date="2024-04" db="EMBL/GenBank/DDBJ databases">
        <authorList>
            <person name="Shaw F."/>
            <person name="Minotto A."/>
        </authorList>
    </citation>
    <scope>NUCLEOTIDE SEQUENCE [LARGE SCALE GENOMIC DNA]</scope>
</reference>
<comment type="cofactor">
    <cofactor evidence="1 6">
        <name>Mg(2+)</name>
        <dbReference type="ChEBI" id="CHEBI:18420"/>
    </cofactor>
</comment>
<dbReference type="Pfam" id="PF19086">
    <property type="entry name" value="Terpene_syn_C_2"/>
    <property type="match status" value="1"/>
</dbReference>
<evidence type="ECO:0000256" key="3">
    <source>
        <dbReference type="ARBA" id="ARBA00022723"/>
    </source>
</evidence>
<dbReference type="InterPro" id="IPR008949">
    <property type="entry name" value="Isoprenoid_synthase_dom_sf"/>
</dbReference>
<keyword evidence="3 6" id="KW-0479">Metal-binding</keyword>